<dbReference type="STRING" id="454286.A0A0J8R2Z0"/>
<organism evidence="1 2">
    <name type="scientific">Coccidioides immitis RMSCC 3703</name>
    <dbReference type="NCBI Taxonomy" id="454286"/>
    <lineage>
        <taxon>Eukaryota</taxon>
        <taxon>Fungi</taxon>
        <taxon>Dikarya</taxon>
        <taxon>Ascomycota</taxon>
        <taxon>Pezizomycotina</taxon>
        <taxon>Eurotiomycetes</taxon>
        <taxon>Eurotiomycetidae</taxon>
        <taxon>Onygenales</taxon>
        <taxon>Onygenaceae</taxon>
        <taxon>Coccidioides</taxon>
    </lineage>
</organism>
<dbReference type="OrthoDB" id="10066232at2759"/>
<accession>A0A0J8R2Z0</accession>
<proteinExistence type="predicted"/>
<name>A0A0J8R2Z0_COCIT</name>
<evidence type="ECO:0000313" key="2">
    <source>
        <dbReference type="Proteomes" id="UP000054559"/>
    </source>
</evidence>
<protein>
    <submittedName>
        <fullName evidence="1">Uncharacterized protein</fullName>
    </submittedName>
</protein>
<dbReference type="Proteomes" id="UP000054559">
    <property type="component" value="Unassembled WGS sequence"/>
</dbReference>
<evidence type="ECO:0000313" key="1">
    <source>
        <dbReference type="EMBL" id="KMU79534.1"/>
    </source>
</evidence>
<reference evidence="2" key="1">
    <citation type="journal article" date="2010" name="Genome Res.">
        <title>Population genomic sequencing of Coccidioides fungi reveals recent hybridization and transposon control.</title>
        <authorList>
            <person name="Neafsey D.E."/>
            <person name="Barker B.M."/>
            <person name="Sharpton T.J."/>
            <person name="Stajich J.E."/>
            <person name="Park D.J."/>
            <person name="Whiston E."/>
            <person name="Hung C.-Y."/>
            <person name="McMahan C."/>
            <person name="White J."/>
            <person name="Sykes S."/>
            <person name="Heiman D."/>
            <person name="Young S."/>
            <person name="Zeng Q."/>
            <person name="Abouelleil A."/>
            <person name="Aftuck L."/>
            <person name="Bessette D."/>
            <person name="Brown A."/>
            <person name="FitzGerald M."/>
            <person name="Lui A."/>
            <person name="Macdonald J.P."/>
            <person name="Priest M."/>
            <person name="Orbach M.J."/>
            <person name="Galgiani J.N."/>
            <person name="Kirkland T.N."/>
            <person name="Cole G.T."/>
            <person name="Birren B.W."/>
            <person name="Henn M.R."/>
            <person name="Taylor J.W."/>
            <person name="Rounsley S.D."/>
        </authorList>
    </citation>
    <scope>NUCLEOTIDE SEQUENCE [LARGE SCALE GENOMIC DNA]</scope>
    <source>
        <strain evidence="2">RMSCC 3703</strain>
    </source>
</reference>
<gene>
    <name evidence="1" type="ORF">CISG_01952</name>
</gene>
<dbReference type="EMBL" id="DS268123">
    <property type="protein sequence ID" value="KMU79534.1"/>
    <property type="molecule type" value="Genomic_DNA"/>
</dbReference>
<dbReference type="AlphaFoldDB" id="A0A0J8R2Z0"/>
<sequence>MPWLLSIFDQSGRESGPDADLIVDPPRAMIQTELLRKDGRFQLKGSNKFIFVLLPDITTAPVIHIAPSAVQAVRTSSKIPILHPSALLLTKRDMEAALRWLVSKRLRIDFDLYPEKPKEHLIPALKLLYARMRQTMAAGLGTILNEMWTWDGGMIG</sequence>